<organism evidence="2">
    <name type="scientific">Gamma-proteobacterium EBAC31A08</name>
    <dbReference type="NCBI Taxonomy" id="133804"/>
    <lineage>
        <taxon>Bacteria</taxon>
        <taxon>Pseudomonadati</taxon>
        <taxon>Pseudomonadota</taxon>
        <taxon>Gammaproteobacteria</taxon>
        <taxon>environmental samples</taxon>
    </lineage>
</organism>
<dbReference type="AlphaFoldDB" id="Q7BKF3"/>
<proteinExistence type="predicted"/>
<dbReference type="EMBL" id="AF279106">
    <property type="protein sequence ID" value="AAQ62383.1"/>
    <property type="molecule type" value="Genomic_DNA"/>
</dbReference>
<dbReference type="InterPro" id="IPR025512">
    <property type="entry name" value="DUF4399"/>
</dbReference>
<feature type="domain" description="DUF4399" evidence="1">
    <location>
        <begin position="60"/>
        <end position="162"/>
    </location>
</feature>
<name>Q7BKF3_PRB01</name>
<protein>
    <recommendedName>
        <fullName evidence="1">DUF4399 domain-containing protein</fullName>
    </recommendedName>
</protein>
<sequence>MLMVAMNKFSKNVFFILIILNSFFLASNIFASQEECEEKPSVFIISPQDGFISESNNVKVLFGSKNIEINPAGKGEIAKNKCFASGHHHLLVNIEALPESFIPFDKGYLHFGGGQTETILDLDPGTYSLQLILGSYVHNSKMQVNNFKGQGPFLSEKITITVN</sequence>
<dbReference type="Pfam" id="PF14347">
    <property type="entry name" value="DUF4399"/>
    <property type="match status" value="1"/>
</dbReference>
<accession>Q7BKF3</accession>
<evidence type="ECO:0000259" key="1">
    <source>
        <dbReference type="Pfam" id="PF14347"/>
    </source>
</evidence>
<reference evidence="2" key="1">
    <citation type="journal article" date="2000" name="Science">
        <title>Bacterial rhodopsin: evidence for a new type of phototrophy in the sea.</title>
        <authorList>
            <person name="Beja O."/>
            <person name="Aravind L."/>
            <person name="Koonin E.V."/>
            <person name="Suzuki M.T."/>
            <person name="Hadd A."/>
            <person name="Nguyen L.P."/>
            <person name="Jovanovich S.B."/>
            <person name="Gates C.M."/>
            <person name="Feldman R.A."/>
            <person name="Spudich J.L."/>
            <person name="Spudich E.N."/>
            <person name="DeLong E.F."/>
        </authorList>
    </citation>
    <scope>NUCLEOTIDE SEQUENCE</scope>
</reference>
<evidence type="ECO:0000313" key="2">
    <source>
        <dbReference type="EMBL" id="AAQ62383.1"/>
    </source>
</evidence>
<reference evidence="2" key="2">
    <citation type="submission" date="2003-08" db="EMBL/GenBank/DDBJ databases">
        <authorList>
            <person name="Beja O."/>
            <person name="Aravind L."/>
            <person name="Koonin E.V."/>
            <person name="Suzuki M.T."/>
            <person name="Hadd A."/>
            <person name="Nguyen L.P."/>
            <person name="Jovanovich S.B."/>
            <person name="Gates C.M."/>
            <person name="Feldman R.A."/>
            <person name="DeLong E.F."/>
        </authorList>
    </citation>
    <scope>NUCLEOTIDE SEQUENCE</scope>
</reference>